<dbReference type="AlphaFoldDB" id="A0A0S7Y0R6"/>
<comment type="caution">
    <text evidence="1">The sequence shown here is derived from an EMBL/GenBank/DDBJ whole genome shotgun (WGS) entry which is preliminary data.</text>
</comment>
<evidence type="ECO:0000313" key="2">
    <source>
        <dbReference type="Proteomes" id="UP000051861"/>
    </source>
</evidence>
<organism evidence="1 2">
    <name type="scientific">candidate division WOR-1 bacterium DG_54_3</name>
    <dbReference type="NCBI Taxonomy" id="1703775"/>
    <lineage>
        <taxon>Bacteria</taxon>
        <taxon>Bacillati</taxon>
        <taxon>Saganbacteria</taxon>
    </lineage>
</organism>
<dbReference type="Proteomes" id="UP000051861">
    <property type="component" value="Unassembled WGS sequence"/>
</dbReference>
<evidence type="ECO:0000313" key="1">
    <source>
        <dbReference type="EMBL" id="KPJ68333.1"/>
    </source>
</evidence>
<accession>A0A0S7Y0R6</accession>
<name>A0A0S7Y0R6_UNCSA</name>
<reference evidence="1 2" key="1">
    <citation type="journal article" date="2015" name="Microbiome">
        <title>Genomic resolution of linkages in carbon, nitrogen, and sulfur cycling among widespread estuary sediment bacteria.</title>
        <authorList>
            <person name="Baker B.J."/>
            <person name="Lazar C.S."/>
            <person name="Teske A.P."/>
            <person name="Dick G.J."/>
        </authorList>
    </citation>
    <scope>NUCLEOTIDE SEQUENCE [LARGE SCALE GENOMIC DNA]</scope>
    <source>
        <strain evidence="1">DG_54_3</strain>
    </source>
</reference>
<gene>
    <name evidence="1" type="ORF">AMJ44_06690</name>
</gene>
<protein>
    <submittedName>
        <fullName evidence="1">Uncharacterized protein</fullName>
    </submittedName>
</protein>
<sequence length="244" mass="28097">MLREPETIVKLFLRFFSTVTNYEISLQTFRNIAMTGISGNGKVSNSGQQIFPKHFITRGPYLAQKKLSDLLSDIRDYGKEIKDKNNLRVVFPLLEIVNASDFQPDILEAAKKALKPIKTYKKGERPFEQFGFILKHLRPPYYVGALFELLPEATALNVFKKEYLSLGPPTYVRAGQSLLRFSSADKAAEFIRALKNDKDDNTRLMTAKLLKSFRNMSGIRDFPWRRYDVDDVQHALKELDKKPK</sequence>
<dbReference type="EMBL" id="LIZX01000055">
    <property type="protein sequence ID" value="KPJ68333.1"/>
    <property type="molecule type" value="Genomic_DNA"/>
</dbReference>
<proteinExistence type="predicted"/>